<dbReference type="OrthoDB" id="9816306at2"/>
<dbReference type="PROSITE" id="PS00136">
    <property type="entry name" value="SUBTILASE_ASP"/>
    <property type="match status" value="1"/>
</dbReference>
<comment type="similarity">
    <text evidence="3">Belongs to the peptidase S8 family. Furin subfamily.</text>
</comment>
<dbReference type="InterPro" id="IPR002884">
    <property type="entry name" value="P_dom"/>
</dbReference>
<dbReference type="EMBL" id="RJKX01000014">
    <property type="protein sequence ID" value="ROP90589.1"/>
    <property type="molecule type" value="Genomic_DNA"/>
</dbReference>
<evidence type="ECO:0000256" key="9">
    <source>
        <dbReference type="ARBA" id="ARBA00022825"/>
    </source>
</evidence>
<dbReference type="InterPro" id="IPR013858">
    <property type="entry name" value="Peptidase_M10B_C"/>
</dbReference>
<dbReference type="PROSITE" id="PS00138">
    <property type="entry name" value="SUBTILASE_SER"/>
    <property type="match status" value="1"/>
</dbReference>
<dbReference type="PANTHER" id="PTHR42884">
    <property type="entry name" value="PROPROTEIN CONVERTASE SUBTILISIN/KEXIN-RELATED"/>
    <property type="match status" value="1"/>
</dbReference>
<dbReference type="GO" id="GO:0012505">
    <property type="term" value="C:endomembrane system"/>
    <property type="evidence" value="ECO:0007669"/>
    <property type="project" value="UniProtKB-ARBA"/>
</dbReference>
<dbReference type="PROSITE" id="PS51892">
    <property type="entry name" value="SUBTILASE"/>
    <property type="match status" value="1"/>
</dbReference>
<dbReference type="GO" id="GO:0004252">
    <property type="term" value="F:serine-type endopeptidase activity"/>
    <property type="evidence" value="ECO:0007669"/>
    <property type="project" value="UniProtKB-UniRule"/>
</dbReference>
<dbReference type="GO" id="GO:0016485">
    <property type="term" value="P:protein processing"/>
    <property type="evidence" value="ECO:0007669"/>
    <property type="project" value="TreeGrafter"/>
</dbReference>
<feature type="domain" description="P/Homo B" evidence="14">
    <location>
        <begin position="351"/>
        <end position="485"/>
    </location>
</feature>
<evidence type="ECO:0000256" key="5">
    <source>
        <dbReference type="ARBA" id="ARBA00022670"/>
    </source>
</evidence>
<keyword evidence="6" id="KW-0732">Signal</keyword>
<dbReference type="PROSITE" id="PS00330">
    <property type="entry name" value="HEMOLYSIN_CALCIUM"/>
    <property type="match status" value="5"/>
</dbReference>
<dbReference type="InterPro" id="IPR018511">
    <property type="entry name" value="Hemolysin-typ_Ca-bd_CS"/>
</dbReference>
<comment type="caution">
    <text evidence="15">The sequence shown here is derived from an EMBL/GenBank/DDBJ whole genome shotgun (WGS) entry which is preliminary data.</text>
</comment>
<name>A0A3N1LIC2_9PROT</name>
<evidence type="ECO:0000256" key="1">
    <source>
        <dbReference type="ARBA" id="ARBA00001913"/>
    </source>
</evidence>
<evidence type="ECO:0000256" key="6">
    <source>
        <dbReference type="ARBA" id="ARBA00022729"/>
    </source>
</evidence>
<dbReference type="InterPro" id="IPR023827">
    <property type="entry name" value="Peptidase_S8_Asp-AS"/>
</dbReference>
<proteinExistence type="inferred from homology"/>
<dbReference type="InterPro" id="IPR001343">
    <property type="entry name" value="Hemolysn_Ca-bd"/>
</dbReference>
<keyword evidence="9 12" id="KW-0720">Serine protease</keyword>
<dbReference type="InterPro" id="IPR000209">
    <property type="entry name" value="Peptidase_S8/S53_dom"/>
</dbReference>
<evidence type="ECO:0000256" key="11">
    <source>
        <dbReference type="PIRSR" id="PIRSR615500-1"/>
    </source>
</evidence>
<keyword evidence="4" id="KW-0964">Secreted</keyword>
<feature type="region of interest" description="Disordered" evidence="13">
    <location>
        <begin position="690"/>
        <end position="724"/>
    </location>
</feature>
<dbReference type="InterPro" id="IPR023828">
    <property type="entry name" value="Peptidase_S8_Ser-AS"/>
</dbReference>
<keyword evidence="7" id="KW-0677">Repeat</keyword>
<dbReference type="InterPro" id="IPR011049">
    <property type="entry name" value="Serralysin-like_metalloprot_C"/>
</dbReference>
<evidence type="ECO:0000313" key="16">
    <source>
        <dbReference type="Proteomes" id="UP000278222"/>
    </source>
</evidence>
<comment type="cofactor">
    <cofactor evidence="1">
        <name>Ca(2+)</name>
        <dbReference type="ChEBI" id="CHEBI:29108"/>
    </cofactor>
</comment>
<dbReference type="Pfam" id="PF01483">
    <property type="entry name" value="P_proprotein"/>
    <property type="match status" value="1"/>
</dbReference>
<dbReference type="PRINTS" id="PR00313">
    <property type="entry name" value="CABNDNGRPT"/>
</dbReference>
<feature type="active site" description="Charge relay system" evidence="11 12">
    <location>
        <position position="267"/>
    </location>
</feature>
<dbReference type="SUPFAM" id="SSF52743">
    <property type="entry name" value="Subtilisin-like"/>
    <property type="match status" value="1"/>
</dbReference>
<protein>
    <submittedName>
        <fullName evidence="15">Subtilisin-like proprotein convertase family protein</fullName>
    </submittedName>
</protein>
<keyword evidence="16" id="KW-1185">Reference proteome</keyword>
<dbReference type="GO" id="GO:0005509">
    <property type="term" value="F:calcium ion binding"/>
    <property type="evidence" value="ECO:0007669"/>
    <property type="project" value="InterPro"/>
</dbReference>
<dbReference type="SUPFAM" id="SSF51120">
    <property type="entry name" value="beta-Roll"/>
    <property type="match status" value="3"/>
</dbReference>
<dbReference type="PROSITE" id="PS51829">
    <property type="entry name" value="P_HOMO_B"/>
    <property type="match status" value="1"/>
</dbReference>
<dbReference type="AlphaFoldDB" id="A0A3N1LIC2"/>
<dbReference type="InterPro" id="IPR008979">
    <property type="entry name" value="Galactose-bd-like_sf"/>
</dbReference>
<feature type="active site" description="Charge relay system" evidence="11 12">
    <location>
        <position position="55"/>
    </location>
</feature>
<dbReference type="InterPro" id="IPR036852">
    <property type="entry name" value="Peptidase_S8/S53_dom_sf"/>
</dbReference>
<dbReference type="Gene3D" id="2.150.10.10">
    <property type="entry name" value="Serralysin-like metalloprotease, C-terminal"/>
    <property type="match status" value="2"/>
</dbReference>
<dbReference type="Pfam" id="PF00353">
    <property type="entry name" value="HemolysinCabind"/>
    <property type="match status" value="3"/>
</dbReference>
<dbReference type="InterPro" id="IPR015500">
    <property type="entry name" value="Peptidase_S8_subtilisin-rel"/>
</dbReference>
<feature type="active site" description="Charge relay system" evidence="11 12">
    <location>
        <position position="92"/>
    </location>
</feature>
<evidence type="ECO:0000256" key="13">
    <source>
        <dbReference type="SAM" id="MobiDB-lite"/>
    </source>
</evidence>
<dbReference type="InterPro" id="IPR022398">
    <property type="entry name" value="Peptidase_S8_His-AS"/>
</dbReference>
<keyword evidence="5 12" id="KW-0645">Protease</keyword>
<evidence type="ECO:0000256" key="10">
    <source>
        <dbReference type="ARBA" id="ARBA00022837"/>
    </source>
</evidence>
<comment type="subcellular location">
    <subcellularLocation>
        <location evidence="2">Secreted</location>
    </subcellularLocation>
</comment>
<evidence type="ECO:0000256" key="12">
    <source>
        <dbReference type="PROSITE-ProRule" id="PRU01240"/>
    </source>
</evidence>
<dbReference type="GO" id="GO:0016020">
    <property type="term" value="C:membrane"/>
    <property type="evidence" value="ECO:0007669"/>
    <property type="project" value="TreeGrafter"/>
</dbReference>
<dbReference type="PROSITE" id="PS00137">
    <property type="entry name" value="SUBTILASE_HIS"/>
    <property type="match status" value="1"/>
</dbReference>
<accession>A0A3N1LIC2</accession>
<dbReference type="GO" id="GO:0005615">
    <property type="term" value="C:extracellular space"/>
    <property type="evidence" value="ECO:0007669"/>
    <property type="project" value="InterPro"/>
</dbReference>
<dbReference type="Gene3D" id="3.40.50.200">
    <property type="entry name" value="Peptidase S8/S53 domain"/>
    <property type="match status" value="1"/>
</dbReference>
<sequence length="998" mass="101576">MVMADMGARANEDGPLPALVPTDPLATNQWHLDAIDVKRAWDDYAGRDIKIAVIDDGFERTHGDLDANYRTDLDFDTRDNDADAQAGSSDFHGTAVAGVIAAEKNNLGGVGIAWEADLVGLRIGYGANGTTAQILSAFQRMASADIANNSWGYGGYFGDNFAASQFQAIGTALQAAATSGRGNLGTVVVFAAGNSRGAGDNVNYHDFQNSPYVIAVGATDSSGRIASFSTPGAAVLVSAPGVSITTTDRLGSVGYGSGDYASVGGTSFAAPIVSGVVALMLEANPRLGYRDVQEILAYSAQQPTASGITWDVNGARDWNGGGLRFNDDHGFGLVDAHAAVRLAESWGEQSTQADRVLVTRTSDPSPNLAIPDGGRVTDSIAISGQAVEIDRVEVTLDIQHAWIGDLSVTLTSPSGTVSELVYRPGVSSTNALGTSQDDIRFTVDSVQFWGESANGTWTLIVTDHATGIAGTLNSWSMTMIGDPDTADDSYVYTDAFGAIGGETARATLRDDGGNDTMNLSAIAAATTLDLRPGSASTVAGRSLTIAAGTVIETAILGDGNDRVTGNDAANWIEGYRGADSLDGGVGNDTLAGGAGNDTLLGGQGSDRAVYDGNRSQYDVTWQAGSASFLIVDKRTGAPEGSDQVYGVEMLSFADQNLSTDNLMGGGGGGGGGGSLTGTANADTLTGTAADERLDGLGGNDRLNGNGGADTLDGGAGNDTLAGGQGDDVYIVDSTRDSLSESGGAGVDRVLSSVTWTLANNFEDLTLTGDQAIAGTGNSAANRITGNAAANALNGAGGADTMTGAGGNDSYTVDHAGDVVIELDGGGTDLIQTSVTYTLPGFVENLTLTGSSGIAGTGNDLANVINGNSGANTLVGGGGDDTLYGGGGRDLLTGGEGADRFVYQSTAESPRGSNRDIITAFDDLDRIDLSAIDADSRNSGNQAFTFIGTGAFTGGAGQLRYSVSGGVLSIQADTNRDRTADLEIQVNGATKLDALDFVL</sequence>
<dbReference type="Pfam" id="PF00082">
    <property type="entry name" value="Peptidase_S8"/>
    <property type="match status" value="1"/>
</dbReference>
<reference evidence="15 16" key="1">
    <citation type="submission" date="2018-11" db="EMBL/GenBank/DDBJ databases">
        <title>Genomic Encyclopedia of Type Strains, Phase IV (KMG-IV): sequencing the most valuable type-strain genomes for metagenomic binning, comparative biology and taxonomic classification.</title>
        <authorList>
            <person name="Goeker M."/>
        </authorList>
    </citation>
    <scope>NUCLEOTIDE SEQUENCE [LARGE SCALE GENOMIC DNA]</scope>
    <source>
        <strain evidence="15 16">DSM 5900</strain>
    </source>
</reference>
<dbReference type="InterPro" id="IPR034182">
    <property type="entry name" value="Kexin/furin"/>
</dbReference>
<dbReference type="RefSeq" id="WP_123690002.1">
    <property type="nucleotide sequence ID" value="NZ_AP019700.1"/>
</dbReference>
<keyword evidence="8 12" id="KW-0378">Hydrolase</keyword>
<dbReference type="GO" id="GO:0005737">
    <property type="term" value="C:cytoplasm"/>
    <property type="evidence" value="ECO:0007669"/>
    <property type="project" value="UniProtKB-ARBA"/>
</dbReference>
<dbReference type="CDD" id="cd04059">
    <property type="entry name" value="Peptidases_S8_Protein_convertases_Kexins_Furin-like"/>
    <property type="match status" value="1"/>
</dbReference>
<evidence type="ECO:0000256" key="4">
    <source>
        <dbReference type="ARBA" id="ARBA00022525"/>
    </source>
</evidence>
<dbReference type="SUPFAM" id="SSF49785">
    <property type="entry name" value="Galactose-binding domain-like"/>
    <property type="match status" value="1"/>
</dbReference>
<organism evidence="15 16">
    <name type="scientific">Stella humosa</name>
    <dbReference type="NCBI Taxonomy" id="94"/>
    <lineage>
        <taxon>Bacteria</taxon>
        <taxon>Pseudomonadati</taxon>
        <taxon>Pseudomonadota</taxon>
        <taxon>Alphaproteobacteria</taxon>
        <taxon>Rhodospirillales</taxon>
        <taxon>Stellaceae</taxon>
        <taxon>Stella</taxon>
    </lineage>
</organism>
<evidence type="ECO:0000313" key="15">
    <source>
        <dbReference type="EMBL" id="ROP90589.1"/>
    </source>
</evidence>
<dbReference type="PRINTS" id="PR00723">
    <property type="entry name" value="SUBTILISIN"/>
</dbReference>
<dbReference type="Proteomes" id="UP000278222">
    <property type="component" value="Unassembled WGS sequence"/>
</dbReference>
<evidence type="ECO:0000256" key="8">
    <source>
        <dbReference type="ARBA" id="ARBA00022801"/>
    </source>
</evidence>
<evidence type="ECO:0000259" key="14">
    <source>
        <dbReference type="PROSITE" id="PS51829"/>
    </source>
</evidence>
<dbReference type="Gene3D" id="2.60.120.260">
    <property type="entry name" value="Galactose-binding domain-like"/>
    <property type="match status" value="1"/>
</dbReference>
<evidence type="ECO:0000256" key="2">
    <source>
        <dbReference type="ARBA" id="ARBA00004613"/>
    </source>
</evidence>
<evidence type="ECO:0000256" key="3">
    <source>
        <dbReference type="ARBA" id="ARBA00005325"/>
    </source>
</evidence>
<evidence type="ECO:0000256" key="7">
    <source>
        <dbReference type="ARBA" id="ARBA00022737"/>
    </source>
</evidence>
<keyword evidence="10" id="KW-0106">Calcium</keyword>
<gene>
    <name evidence="15" type="ORF">EDC65_2441</name>
</gene>
<dbReference type="Pfam" id="PF08548">
    <property type="entry name" value="Peptidase_M10_C"/>
    <property type="match status" value="2"/>
</dbReference>
<dbReference type="PANTHER" id="PTHR42884:SF14">
    <property type="entry name" value="NEUROENDOCRINE CONVERTASE 1"/>
    <property type="match status" value="1"/>
</dbReference>